<dbReference type="InterPro" id="IPR001810">
    <property type="entry name" value="F-box_dom"/>
</dbReference>
<gene>
    <name evidence="2" type="ORF">BDZ94DRAFT_1299124</name>
</gene>
<feature type="non-terminal residue" evidence="2">
    <location>
        <position position="134"/>
    </location>
</feature>
<evidence type="ECO:0000313" key="2">
    <source>
        <dbReference type="EMBL" id="KAF9461659.1"/>
    </source>
</evidence>
<comment type="caution">
    <text evidence="2">The sequence shown here is derived from an EMBL/GenBank/DDBJ whole genome shotgun (WGS) entry which is preliminary data.</text>
</comment>
<dbReference type="OrthoDB" id="2269034at2759"/>
<evidence type="ECO:0000259" key="1">
    <source>
        <dbReference type="Pfam" id="PF12937"/>
    </source>
</evidence>
<organism evidence="2 3">
    <name type="scientific">Collybia nuda</name>
    <dbReference type="NCBI Taxonomy" id="64659"/>
    <lineage>
        <taxon>Eukaryota</taxon>
        <taxon>Fungi</taxon>
        <taxon>Dikarya</taxon>
        <taxon>Basidiomycota</taxon>
        <taxon>Agaricomycotina</taxon>
        <taxon>Agaricomycetes</taxon>
        <taxon>Agaricomycetidae</taxon>
        <taxon>Agaricales</taxon>
        <taxon>Tricholomatineae</taxon>
        <taxon>Clitocybaceae</taxon>
        <taxon>Collybia</taxon>
    </lineage>
</organism>
<dbReference type="Pfam" id="PF12937">
    <property type="entry name" value="F-box-like"/>
    <property type="match status" value="1"/>
</dbReference>
<dbReference type="AlphaFoldDB" id="A0A9P5Y2T8"/>
<dbReference type="Gene3D" id="1.20.1280.50">
    <property type="match status" value="1"/>
</dbReference>
<feature type="domain" description="F-box" evidence="1">
    <location>
        <begin position="70"/>
        <end position="124"/>
    </location>
</feature>
<dbReference type="Proteomes" id="UP000807353">
    <property type="component" value="Unassembled WGS sequence"/>
</dbReference>
<proteinExistence type="predicted"/>
<sequence>MEERGEGTLQHEFNEIERDQWASIAKEPSQNQTHSVSSLLPKIAKIRSAIQSLEERRTGVDTILQRGIEIPPELLHLIFKNCVSAYDYALDIPLHPRSQTMTLSHVCAQWRQVALAEPSLWNPVSIDYPSKILP</sequence>
<reference evidence="2" key="1">
    <citation type="submission" date="2020-11" db="EMBL/GenBank/DDBJ databases">
        <authorList>
            <consortium name="DOE Joint Genome Institute"/>
            <person name="Ahrendt S."/>
            <person name="Riley R."/>
            <person name="Andreopoulos W."/>
            <person name="Labutti K."/>
            <person name="Pangilinan J."/>
            <person name="Ruiz-Duenas F.J."/>
            <person name="Barrasa J.M."/>
            <person name="Sanchez-Garcia M."/>
            <person name="Camarero S."/>
            <person name="Miyauchi S."/>
            <person name="Serrano A."/>
            <person name="Linde D."/>
            <person name="Babiker R."/>
            <person name="Drula E."/>
            <person name="Ayuso-Fernandez I."/>
            <person name="Pacheco R."/>
            <person name="Padilla G."/>
            <person name="Ferreira P."/>
            <person name="Barriuso J."/>
            <person name="Kellner H."/>
            <person name="Castanera R."/>
            <person name="Alfaro M."/>
            <person name="Ramirez L."/>
            <person name="Pisabarro A.G."/>
            <person name="Kuo A."/>
            <person name="Tritt A."/>
            <person name="Lipzen A."/>
            <person name="He G."/>
            <person name="Yan M."/>
            <person name="Ng V."/>
            <person name="Cullen D."/>
            <person name="Martin F."/>
            <person name="Rosso M.-N."/>
            <person name="Henrissat B."/>
            <person name="Hibbett D."/>
            <person name="Martinez A.T."/>
            <person name="Grigoriev I.V."/>
        </authorList>
    </citation>
    <scope>NUCLEOTIDE SEQUENCE</scope>
    <source>
        <strain evidence="2">CBS 247.69</strain>
    </source>
</reference>
<protein>
    <recommendedName>
        <fullName evidence="1">F-box domain-containing protein</fullName>
    </recommendedName>
</protein>
<accession>A0A9P5Y2T8</accession>
<name>A0A9P5Y2T8_9AGAR</name>
<dbReference type="EMBL" id="MU150281">
    <property type="protein sequence ID" value="KAF9461659.1"/>
    <property type="molecule type" value="Genomic_DNA"/>
</dbReference>
<evidence type="ECO:0000313" key="3">
    <source>
        <dbReference type="Proteomes" id="UP000807353"/>
    </source>
</evidence>
<keyword evidence="3" id="KW-1185">Reference proteome</keyword>